<dbReference type="AlphaFoldDB" id="A0A8H5GTV4"/>
<gene>
    <name evidence="5" type="ORF">D9758_004123</name>
</gene>
<evidence type="ECO:0000256" key="4">
    <source>
        <dbReference type="SAM" id="MobiDB-lite"/>
    </source>
</evidence>
<keyword evidence="6" id="KW-1185">Reference proteome</keyword>
<evidence type="ECO:0000256" key="2">
    <source>
        <dbReference type="ARBA" id="ARBA00022771"/>
    </source>
</evidence>
<dbReference type="InterPro" id="IPR013083">
    <property type="entry name" value="Znf_RING/FYVE/PHD"/>
</dbReference>
<dbReference type="InterPro" id="IPR011011">
    <property type="entry name" value="Znf_FYVE_PHD"/>
</dbReference>
<dbReference type="GO" id="GO:0008270">
    <property type="term" value="F:zinc ion binding"/>
    <property type="evidence" value="ECO:0007669"/>
    <property type="project" value="UniProtKB-KW"/>
</dbReference>
<feature type="compositionally biased region" description="Low complexity" evidence="4">
    <location>
        <begin position="482"/>
        <end position="493"/>
    </location>
</feature>
<dbReference type="PROSITE" id="PS01359">
    <property type="entry name" value="ZF_PHD_1"/>
    <property type="match status" value="1"/>
</dbReference>
<name>A0A8H5GTV4_9AGAR</name>
<feature type="compositionally biased region" description="Low complexity" evidence="4">
    <location>
        <begin position="541"/>
        <end position="556"/>
    </location>
</feature>
<reference evidence="5 6" key="1">
    <citation type="journal article" date="2020" name="ISME J.">
        <title>Uncovering the hidden diversity of litter-decomposition mechanisms in mushroom-forming fungi.</title>
        <authorList>
            <person name="Floudas D."/>
            <person name="Bentzer J."/>
            <person name="Ahren D."/>
            <person name="Johansson T."/>
            <person name="Persson P."/>
            <person name="Tunlid A."/>
        </authorList>
    </citation>
    <scope>NUCLEOTIDE SEQUENCE [LARGE SCALE GENOMIC DNA]</scope>
    <source>
        <strain evidence="5 6">CBS 291.85</strain>
    </source>
</reference>
<evidence type="ECO:0000313" key="5">
    <source>
        <dbReference type="EMBL" id="KAF5371161.1"/>
    </source>
</evidence>
<dbReference type="OrthoDB" id="3026831at2759"/>
<keyword evidence="3" id="KW-0862">Zinc</keyword>
<comment type="caution">
    <text evidence="5">The sequence shown here is derived from an EMBL/GenBank/DDBJ whole genome shotgun (WGS) entry which is preliminary data.</text>
</comment>
<evidence type="ECO:0000313" key="6">
    <source>
        <dbReference type="Proteomes" id="UP000559256"/>
    </source>
</evidence>
<dbReference type="SUPFAM" id="SSF57903">
    <property type="entry name" value="FYVE/PHD zinc finger"/>
    <property type="match status" value="1"/>
</dbReference>
<proteinExistence type="predicted"/>
<keyword evidence="2" id="KW-0863">Zinc-finger</keyword>
<protein>
    <recommendedName>
        <fullName evidence="7">Zinc finger PHD-type domain-containing protein</fullName>
    </recommendedName>
</protein>
<feature type="compositionally biased region" description="Polar residues" evidence="4">
    <location>
        <begin position="522"/>
        <end position="539"/>
    </location>
</feature>
<keyword evidence="1" id="KW-0479">Metal-binding</keyword>
<sequence length="556" mass="61526">MAESSEPNAASFFQHSHQISVVNSTFNMVAGDMDVAHNYSDQGSGHRRSSLLSQLLSRIGEFIPWSTESPTIVSQNNIELLDQLSSRRHYRIHSGKYEQRFVLVKVFQGTQAEKAVSSFASGRPFIVYNFAPSRGSVGSWLASVLAKDLSDILPLSCKIVSELAFGLDYLSSEGVQAGSNDDNNIEIFITDQDMLKIAPDFGPLRNSNTRCSSGQIDDSLWILFNKLCAKAMRQTFSEATYILHQDHRSRDTLARIDEVSATDTDTEVGDTQNLIHDNISTSNSSEPSVIYRRELLWRGSKHGSQSVAAIARRYRQLWEHLNLTVGQSYPSYGMPRKQAARPLRTIVHRCQGYRKEEITLTSDVSDNAIVSHFIPSLYERCLVCKEVVKEEEFRCACDGIGSADDGISPTIKCSVCRVWQHWSCIVVPRDNAQFICSSCGTTPAPENLSSNLHDYSDQQMQIEPDTKRSRMDSASSTPGRRIPIPSTPLSPISPVRPSLTDPSPISSMPPPISLMHPLTIPFRTQASQSPRPGQMNANAVNPHPNSNLNPNPAAAG</sequence>
<dbReference type="InterPro" id="IPR019786">
    <property type="entry name" value="Zinc_finger_PHD-type_CS"/>
</dbReference>
<evidence type="ECO:0000256" key="1">
    <source>
        <dbReference type="ARBA" id="ARBA00022723"/>
    </source>
</evidence>
<organism evidence="5 6">
    <name type="scientific">Tetrapyrgos nigripes</name>
    <dbReference type="NCBI Taxonomy" id="182062"/>
    <lineage>
        <taxon>Eukaryota</taxon>
        <taxon>Fungi</taxon>
        <taxon>Dikarya</taxon>
        <taxon>Basidiomycota</taxon>
        <taxon>Agaricomycotina</taxon>
        <taxon>Agaricomycetes</taxon>
        <taxon>Agaricomycetidae</taxon>
        <taxon>Agaricales</taxon>
        <taxon>Marasmiineae</taxon>
        <taxon>Marasmiaceae</taxon>
        <taxon>Tetrapyrgos</taxon>
    </lineage>
</organism>
<dbReference type="Gene3D" id="3.30.40.10">
    <property type="entry name" value="Zinc/RING finger domain, C3HC4 (zinc finger)"/>
    <property type="match status" value="1"/>
</dbReference>
<feature type="region of interest" description="Disordered" evidence="4">
    <location>
        <begin position="461"/>
        <end position="556"/>
    </location>
</feature>
<accession>A0A8H5GTV4</accession>
<evidence type="ECO:0000256" key="3">
    <source>
        <dbReference type="ARBA" id="ARBA00022833"/>
    </source>
</evidence>
<dbReference type="EMBL" id="JAACJM010000009">
    <property type="protein sequence ID" value="KAF5371161.1"/>
    <property type="molecule type" value="Genomic_DNA"/>
</dbReference>
<evidence type="ECO:0008006" key="7">
    <source>
        <dbReference type="Google" id="ProtNLM"/>
    </source>
</evidence>
<dbReference type="Proteomes" id="UP000559256">
    <property type="component" value="Unassembled WGS sequence"/>
</dbReference>